<dbReference type="PANTHER" id="PTHR43156">
    <property type="entry name" value="STAGE II SPORULATION PROTEIN E-RELATED"/>
    <property type="match status" value="1"/>
</dbReference>
<dbReference type="Gene3D" id="3.60.40.10">
    <property type="entry name" value="PPM-type phosphatase domain"/>
    <property type="match status" value="1"/>
</dbReference>
<dbReference type="InterPro" id="IPR007891">
    <property type="entry name" value="CHASE3"/>
</dbReference>
<feature type="transmembrane region" description="Helical" evidence="4">
    <location>
        <begin position="173"/>
        <end position="196"/>
    </location>
</feature>
<dbReference type="SMART" id="SM00304">
    <property type="entry name" value="HAMP"/>
    <property type="match status" value="1"/>
</dbReference>
<evidence type="ECO:0000256" key="2">
    <source>
        <dbReference type="ARBA" id="ARBA00022801"/>
    </source>
</evidence>
<dbReference type="InterPro" id="IPR052016">
    <property type="entry name" value="Bact_Sigma-Reg"/>
</dbReference>
<dbReference type="SUPFAM" id="SSF158472">
    <property type="entry name" value="HAMP domain-like"/>
    <property type="match status" value="1"/>
</dbReference>
<dbReference type="PROSITE" id="PS50885">
    <property type="entry name" value="HAMP"/>
    <property type="match status" value="1"/>
</dbReference>
<dbReference type="Gene3D" id="6.10.340.10">
    <property type="match status" value="1"/>
</dbReference>
<protein>
    <recommendedName>
        <fullName evidence="5">HAMP domain-containing protein</fullName>
    </recommendedName>
</protein>
<keyword evidence="2" id="KW-0378">Hydrolase</keyword>
<dbReference type="KEGG" id="mgad:MGAD_08290"/>
<dbReference type="SUPFAM" id="SSF81606">
    <property type="entry name" value="PP2C-like"/>
    <property type="match status" value="1"/>
</dbReference>
<dbReference type="Pfam" id="PF07228">
    <property type="entry name" value="SpoIIE"/>
    <property type="match status" value="1"/>
</dbReference>
<dbReference type="SMART" id="SM00331">
    <property type="entry name" value="PP2C_SIG"/>
    <property type="match status" value="1"/>
</dbReference>
<dbReference type="InterPro" id="IPR003660">
    <property type="entry name" value="HAMP_dom"/>
</dbReference>
<evidence type="ECO:0000256" key="3">
    <source>
        <dbReference type="ARBA" id="ARBA00022989"/>
    </source>
</evidence>
<evidence type="ECO:0000256" key="4">
    <source>
        <dbReference type="SAM" id="Phobius"/>
    </source>
</evidence>
<keyword evidence="1 4" id="KW-0812">Transmembrane</keyword>
<proteinExistence type="predicted"/>
<dbReference type="Pfam" id="PF05227">
    <property type="entry name" value="CHASE3"/>
    <property type="match status" value="1"/>
</dbReference>
<dbReference type="GO" id="GO:0007165">
    <property type="term" value="P:signal transduction"/>
    <property type="evidence" value="ECO:0007669"/>
    <property type="project" value="InterPro"/>
</dbReference>
<dbReference type="GO" id="GO:0016791">
    <property type="term" value="F:phosphatase activity"/>
    <property type="evidence" value="ECO:0007669"/>
    <property type="project" value="TreeGrafter"/>
</dbReference>
<sequence length="611" mass="65699">MVVLCVMGVVVLCGSASIAVLQYRTDAAVRQLVDMTSPARATAFQMQAGLRDQETGVRGYVITGDRRFLEPYVEGQQAEQAAAARVRERLTGNDDLLADLDAIETAAEQWRTSYAEPLIARVSPGEPYPLSTTEADRGKAQFDNLRALFDKQNENLISARDDARAQLQQFESWLNQVLIIVLVALVGTALALTLLVRGAVTRPVAGVAAACRRIAKGDFAATIPVEGPSDIRGIAQDVDDMRRRIVDELQTSQAARAELYESEELFRKSFNSSVAGKLLVFRASTQWIVERANPSARDLLPGLRDGTTNLDLLMGSDAMAALSAAAGSLADDDNARLTLQLADGRSLQVSVAVIGEKPEGTEFVLHFHDVTESERLRQLELAEMNRAVEVQRALVPGALPATPGWTFGTFTSPARQVGGDFYDVRVHQPSIVLSLGDVMGKGMDAGMLAAATRTALRSNNPAATPSTVVNGAAGILEDDLRRISAFVTLSYVRVDMDSGEFLFADAGHGLHFVIRTQSGRIERLASDDMPMGLDDHWQELSDRLAPGDTILLVSDGVLDLWGGSIEGLEDAISQCADGNGTGPQAVVDYLCANADEMLDGDDVTAVALRRS</sequence>
<name>A0A7I7WG43_MYCGU</name>
<dbReference type="PANTHER" id="PTHR43156:SF2">
    <property type="entry name" value="STAGE II SPORULATION PROTEIN E"/>
    <property type="match status" value="1"/>
</dbReference>
<dbReference type="Proteomes" id="UP000466187">
    <property type="component" value="Chromosome"/>
</dbReference>
<evidence type="ECO:0000256" key="1">
    <source>
        <dbReference type="ARBA" id="ARBA00022692"/>
    </source>
</evidence>
<feature type="domain" description="HAMP" evidence="5">
    <location>
        <begin position="198"/>
        <end position="250"/>
    </location>
</feature>
<dbReference type="CDD" id="cd06225">
    <property type="entry name" value="HAMP"/>
    <property type="match status" value="1"/>
</dbReference>
<evidence type="ECO:0000259" key="5">
    <source>
        <dbReference type="PROSITE" id="PS50885"/>
    </source>
</evidence>
<accession>A0A7I7WG43</accession>
<evidence type="ECO:0000313" key="7">
    <source>
        <dbReference type="Proteomes" id="UP000466187"/>
    </source>
</evidence>
<dbReference type="InterPro" id="IPR036457">
    <property type="entry name" value="PPM-type-like_dom_sf"/>
</dbReference>
<keyword evidence="3 4" id="KW-1133">Transmembrane helix</keyword>
<organism evidence="6 7">
    <name type="scientific">Mycolicibacterium gadium</name>
    <name type="common">Mycobacterium gadium</name>
    <dbReference type="NCBI Taxonomy" id="1794"/>
    <lineage>
        <taxon>Bacteria</taxon>
        <taxon>Bacillati</taxon>
        <taxon>Actinomycetota</taxon>
        <taxon>Actinomycetes</taxon>
        <taxon>Mycobacteriales</taxon>
        <taxon>Mycobacteriaceae</taxon>
        <taxon>Mycolicibacterium</taxon>
    </lineage>
</organism>
<dbReference type="InterPro" id="IPR001932">
    <property type="entry name" value="PPM-type_phosphatase-like_dom"/>
</dbReference>
<keyword evidence="4" id="KW-0472">Membrane</keyword>
<reference evidence="6 7" key="1">
    <citation type="journal article" date="2019" name="Emerg. Microbes Infect.">
        <title>Comprehensive subspecies identification of 175 nontuberculous mycobacteria species based on 7547 genomic profiles.</title>
        <authorList>
            <person name="Matsumoto Y."/>
            <person name="Kinjo T."/>
            <person name="Motooka D."/>
            <person name="Nabeya D."/>
            <person name="Jung N."/>
            <person name="Uechi K."/>
            <person name="Horii T."/>
            <person name="Iida T."/>
            <person name="Fujita J."/>
            <person name="Nakamura S."/>
        </authorList>
    </citation>
    <scope>NUCLEOTIDE SEQUENCE [LARGE SCALE GENOMIC DNA]</scope>
    <source>
        <strain evidence="6 7">JCM 12688</strain>
    </source>
</reference>
<dbReference type="AlphaFoldDB" id="A0A7I7WG43"/>
<gene>
    <name evidence="6" type="ORF">MGAD_08290</name>
</gene>
<dbReference type="EMBL" id="AP022608">
    <property type="protein sequence ID" value="BBZ16494.1"/>
    <property type="molecule type" value="Genomic_DNA"/>
</dbReference>
<dbReference type="CDD" id="cd19410">
    <property type="entry name" value="HK9-like_sensor"/>
    <property type="match status" value="1"/>
</dbReference>
<evidence type="ECO:0000313" key="6">
    <source>
        <dbReference type="EMBL" id="BBZ16494.1"/>
    </source>
</evidence>
<dbReference type="Pfam" id="PF00672">
    <property type="entry name" value="HAMP"/>
    <property type="match status" value="1"/>
</dbReference>
<dbReference type="GO" id="GO:0016020">
    <property type="term" value="C:membrane"/>
    <property type="evidence" value="ECO:0007669"/>
    <property type="project" value="InterPro"/>
</dbReference>